<evidence type="ECO:0000313" key="2">
    <source>
        <dbReference type="EMBL" id="KAG8073136.1"/>
    </source>
</evidence>
<keyword evidence="3" id="KW-1185">Reference proteome</keyword>
<keyword evidence="1" id="KW-0472">Membrane</keyword>
<comment type="caution">
    <text evidence="2">The sequence shown here is derived from an EMBL/GenBank/DDBJ whole genome shotgun (WGS) entry which is preliminary data.</text>
</comment>
<dbReference type="PANTHER" id="PTHR37244:SF1">
    <property type="entry name" value="NADP-SPECIFIC GLUTAMATE DEHYDROGENASE"/>
    <property type="match status" value="1"/>
</dbReference>
<evidence type="ECO:0000313" key="3">
    <source>
        <dbReference type="Proteomes" id="UP000729402"/>
    </source>
</evidence>
<accession>A0A8J5SCJ4</accession>
<keyword evidence="1" id="KW-0812">Transmembrane</keyword>
<dbReference type="Proteomes" id="UP000729402">
    <property type="component" value="Unassembled WGS sequence"/>
</dbReference>
<dbReference type="PANTHER" id="PTHR37244">
    <property type="entry name" value="NADP-SPECIFIC GLUTAMATE DEHYDROGENASE"/>
    <property type="match status" value="1"/>
</dbReference>
<dbReference type="OrthoDB" id="1915921at2759"/>
<protein>
    <submittedName>
        <fullName evidence="2">Uncharacterized protein</fullName>
    </submittedName>
</protein>
<reference evidence="2" key="1">
    <citation type="journal article" date="2021" name="bioRxiv">
        <title>Whole Genome Assembly and Annotation of Northern Wild Rice, Zizania palustris L., Supports a Whole Genome Duplication in the Zizania Genus.</title>
        <authorList>
            <person name="Haas M."/>
            <person name="Kono T."/>
            <person name="Macchietto M."/>
            <person name="Millas R."/>
            <person name="McGilp L."/>
            <person name="Shao M."/>
            <person name="Duquette J."/>
            <person name="Hirsch C.N."/>
            <person name="Kimball J."/>
        </authorList>
    </citation>
    <scope>NUCLEOTIDE SEQUENCE</scope>
    <source>
        <tissue evidence="2">Fresh leaf tissue</tissue>
    </source>
</reference>
<evidence type="ECO:0000256" key="1">
    <source>
        <dbReference type="SAM" id="Phobius"/>
    </source>
</evidence>
<name>A0A8J5SCJ4_ZIZPA</name>
<reference evidence="2" key="2">
    <citation type="submission" date="2021-02" db="EMBL/GenBank/DDBJ databases">
        <authorList>
            <person name="Kimball J.A."/>
            <person name="Haas M.W."/>
            <person name="Macchietto M."/>
            <person name="Kono T."/>
            <person name="Duquette J."/>
            <person name="Shao M."/>
        </authorList>
    </citation>
    <scope>NUCLEOTIDE SEQUENCE</scope>
    <source>
        <tissue evidence="2">Fresh leaf tissue</tissue>
    </source>
</reference>
<organism evidence="2 3">
    <name type="scientific">Zizania palustris</name>
    <name type="common">Northern wild rice</name>
    <dbReference type="NCBI Taxonomy" id="103762"/>
    <lineage>
        <taxon>Eukaryota</taxon>
        <taxon>Viridiplantae</taxon>
        <taxon>Streptophyta</taxon>
        <taxon>Embryophyta</taxon>
        <taxon>Tracheophyta</taxon>
        <taxon>Spermatophyta</taxon>
        <taxon>Magnoliopsida</taxon>
        <taxon>Liliopsida</taxon>
        <taxon>Poales</taxon>
        <taxon>Poaceae</taxon>
        <taxon>BOP clade</taxon>
        <taxon>Oryzoideae</taxon>
        <taxon>Oryzeae</taxon>
        <taxon>Zizaniinae</taxon>
        <taxon>Zizania</taxon>
    </lineage>
</organism>
<dbReference type="EMBL" id="JAAALK010000283">
    <property type="protein sequence ID" value="KAG8073136.1"/>
    <property type="molecule type" value="Genomic_DNA"/>
</dbReference>
<feature type="transmembrane region" description="Helical" evidence="1">
    <location>
        <begin position="231"/>
        <end position="250"/>
    </location>
</feature>
<dbReference type="AlphaFoldDB" id="A0A8J5SCJ4"/>
<sequence>MSSHLPDPVPSQPTSPHYAQAAMCRATVDDGHAMAFRPRGGRLEIRAFYLRLSSPAPAPAPADLSLVYLPAIGGPALELDGRALPPASPAEVQLRRVGADGDAAYASADRVSAADGARFEVYAGKDFAADGVFSRRRGGGWRVECRRAASLASTVVAEVMVLSEGGALMRAKPRASARGLGCGMKLEGIPEEGWGCECGTCGDEWEVVEGDGDDGKGELETADMEVETVRWALEMGAWAVCVGVGLLATARRFRRKRAFW</sequence>
<proteinExistence type="predicted"/>
<gene>
    <name evidence="2" type="ORF">GUJ93_ZPchr0006g46401</name>
</gene>
<keyword evidence="1" id="KW-1133">Transmembrane helix</keyword>